<evidence type="ECO:0000313" key="3">
    <source>
        <dbReference type="Proteomes" id="UP000326458"/>
    </source>
</evidence>
<organism evidence="2 3">
    <name type="scientific">Muntiacus muntjak</name>
    <name type="common">Barking deer</name>
    <name type="synonym">Indian muntjac</name>
    <dbReference type="NCBI Taxonomy" id="9888"/>
    <lineage>
        <taxon>Eukaryota</taxon>
        <taxon>Metazoa</taxon>
        <taxon>Chordata</taxon>
        <taxon>Craniata</taxon>
        <taxon>Vertebrata</taxon>
        <taxon>Euteleostomi</taxon>
        <taxon>Mammalia</taxon>
        <taxon>Eutheria</taxon>
        <taxon>Laurasiatheria</taxon>
        <taxon>Artiodactyla</taxon>
        <taxon>Ruminantia</taxon>
        <taxon>Pecora</taxon>
        <taxon>Cervidae</taxon>
        <taxon>Muntiacinae</taxon>
        <taxon>Muntiacus</taxon>
    </lineage>
</organism>
<dbReference type="EMBL" id="VCEA01000003">
    <property type="protein sequence ID" value="KAB0341757.1"/>
    <property type="molecule type" value="Genomic_DNA"/>
</dbReference>
<protein>
    <submittedName>
        <fullName evidence="2">Uncharacterized protein</fullName>
    </submittedName>
</protein>
<sequence>GHQNSLNFGSESVCLFYRDRAFQGLRSRHAFSNLPRLDGTSSPRRKNISKNFGGSAFSSFT</sequence>
<feature type="compositionally biased region" description="Polar residues" evidence="1">
    <location>
        <begin position="49"/>
        <end position="61"/>
    </location>
</feature>
<comment type="caution">
    <text evidence="2">The sequence shown here is derived from an EMBL/GenBank/DDBJ whole genome shotgun (WGS) entry which is preliminary data.</text>
</comment>
<dbReference type="Proteomes" id="UP000326458">
    <property type="component" value="Unassembled WGS sequence"/>
</dbReference>
<keyword evidence="3" id="KW-1185">Reference proteome</keyword>
<gene>
    <name evidence="2" type="ORF">FD754_018683</name>
</gene>
<evidence type="ECO:0000313" key="2">
    <source>
        <dbReference type="EMBL" id="KAB0341757.1"/>
    </source>
</evidence>
<reference evidence="2 3" key="1">
    <citation type="submission" date="2019-06" db="EMBL/GenBank/DDBJ databases">
        <title>Discovery of a novel chromosome fission-fusion reversal in muntjac.</title>
        <authorList>
            <person name="Mudd A.B."/>
            <person name="Bredeson J.V."/>
            <person name="Baum R."/>
            <person name="Hockemeyer D."/>
            <person name="Rokhsar D.S."/>
        </authorList>
    </citation>
    <scope>NUCLEOTIDE SEQUENCE [LARGE SCALE GENOMIC DNA]</scope>
    <source>
        <strain evidence="2">UTSW_UCB_Mm</strain>
        <tissue evidence="2">Fibroblast cell line</tissue>
    </source>
</reference>
<dbReference type="AlphaFoldDB" id="A0A5N3UY72"/>
<evidence type="ECO:0000256" key="1">
    <source>
        <dbReference type="SAM" id="MobiDB-lite"/>
    </source>
</evidence>
<accession>A0A5N3UY72</accession>
<feature type="non-terminal residue" evidence="2">
    <location>
        <position position="1"/>
    </location>
</feature>
<name>A0A5N3UY72_MUNMU</name>
<feature type="region of interest" description="Disordered" evidence="1">
    <location>
        <begin position="36"/>
        <end position="61"/>
    </location>
</feature>
<proteinExistence type="predicted"/>